<dbReference type="InterPro" id="IPR006344">
    <property type="entry name" value="RecD"/>
</dbReference>
<keyword evidence="3" id="KW-0269">Exonuclease</keyword>
<evidence type="ECO:0000259" key="4">
    <source>
        <dbReference type="Pfam" id="PF13538"/>
    </source>
</evidence>
<dbReference type="InterPro" id="IPR050534">
    <property type="entry name" value="Coronavir_polyprotein_1ab"/>
</dbReference>
<keyword evidence="2 3" id="KW-0067">ATP-binding</keyword>
<accession>N1WIH0</accession>
<dbReference type="GO" id="GO:0017116">
    <property type="term" value="F:single-stranded DNA helicase activity"/>
    <property type="evidence" value="ECO:0007669"/>
    <property type="project" value="TreeGrafter"/>
</dbReference>
<dbReference type="PANTHER" id="PTHR43788:SF6">
    <property type="entry name" value="DNA HELICASE B"/>
    <property type="match status" value="1"/>
</dbReference>
<sequence length="622" mass="71130">MTEETFSRFIEKLRIDILDLEESLSGKKGSKKISEEDSGYLLEILNSIWNSMEEGSLCVPVKKEWKNVLKTKPAGLIVDKFENGEWVYFEKTHRSKTDLESLLKERIQNEVPPNVDLRRAEEILKNLESKSFPLKKAQTKAILSCLNSSFQIVSGGPGTGKTTVVAFLLEILNELGQLPSPEEIALVAPTGRAAQRLTESIQENLKRISETQETRFLRGQTIHGLLSYKPSLGGFYYNRERYLPHRLIVVDEVSMVDLNLMLSLWNAIPRNPKKNENEVPFRLILIGDPHQLPSVEKGAVLSDFLSVLEMKKANVVSRLDESNRQKRNAKGNVSKIVVLAEEILGYSPENLNLGTKIDDSFSRTTTIAENSEYESEVVWLQNPASTKSDYCSRDEVIEKLWREIFYPQISRIGTWKIRDSYDWNEPGFVRKFQEELKRFRCLTIFRSGYWGVESIQKKIMNLAAQDFFRKKDQGANFYVKRLSKGLYFTGLPILILQNDKSRKLFNGDIGIVLRTESTGELRAVFPIEGKLFPFALDTLPEHEPAFVMSVHKSQGSEYDTILMYIPDHTSAQEDERSGRLLNRQILYTGITRARNQVILAGHPQTWEIGIANSHKRDTGFRI</sequence>
<dbReference type="AlphaFoldDB" id="N1WIH0"/>
<dbReference type="InterPro" id="IPR027785">
    <property type="entry name" value="UvrD-like_helicase_C"/>
</dbReference>
<dbReference type="STRING" id="1218598.LEP1GSC060_0565"/>
<keyword evidence="1 3" id="KW-0547">Nucleotide-binding</keyword>
<keyword evidence="3" id="KW-0227">DNA damage</keyword>
<comment type="function">
    <text evidence="3">A helicase/nuclease that prepares dsDNA breaks (DSB) for recombinational DNA repair. Binds to DSBs and unwinds DNA via a highly rapid and processive ATP-dependent bidirectional helicase activity. Unwinds dsDNA until it encounters a Chi (crossover hotspot instigator) sequence from the 3' direction. Cuts ssDNA a few nucleotides 3' to the Chi site. The properties and activities of the enzyme are changed at Chi. The Chi-altered holoenzyme produces a long 3'-ssDNA overhang and facilitates RecA-binding to the ssDNA for homologous DNA recombination and repair. Holoenzyme degrades any linearized DNA that is unable to undergo homologous recombination. In the holoenzyme this subunit has ssDNA-dependent ATPase and 5'-3' helicase activity. When added to pre-assembled RecBC greatly stimulates nuclease activity and augments holoenzyme processivity. Negatively regulates the RecA-loading ability of RecBCD.</text>
</comment>
<feature type="domain" description="UvrD-like helicase C-terminal" evidence="4">
    <location>
        <begin position="545"/>
        <end position="599"/>
    </location>
</feature>
<comment type="similarity">
    <text evidence="3">Belongs to the RecD family.</text>
</comment>
<dbReference type="PANTHER" id="PTHR43788">
    <property type="entry name" value="DNA2/NAM7 HELICASE FAMILY MEMBER"/>
    <property type="match status" value="1"/>
</dbReference>
<organism evidence="5 6">
    <name type="scientific">Leptospira weilii serovar Ranarum str. ICFT</name>
    <dbReference type="NCBI Taxonomy" id="1218598"/>
    <lineage>
        <taxon>Bacteria</taxon>
        <taxon>Pseudomonadati</taxon>
        <taxon>Spirochaetota</taxon>
        <taxon>Spirochaetia</taxon>
        <taxon>Leptospirales</taxon>
        <taxon>Leptospiraceae</taxon>
        <taxon>Leptospira</taxon>
    </lineage>
</organism>
<dbReference type="Pfam" id="PF13245">
    <property type="entry name" value="AAA_19"/>
    <property type="match status" value="1"/>
</dbReference>
<dbReference type="HAMAP" id="MF_01487">
    <property type="entry name" value="RecD"/>
    <property type="match status" value="1"/>
</dbReference>
<dbReference type="GO" id="GO:0008854">
    <property type="term" value="F:exodeoxyribonuclease V activity"/>
    <property type="evidence" value="ECO:0007669"/>
    <property type="project" value="InterPro"/>
</dbReference>
<dbReference type="NCBIfam" id="TIGR01447">
    <property type="entry name" value="recD"/>
    <property type="match status" value="1"/>
</dbReference>
<comment type="caution">
    <text evidence="5">The sequence shown here is derived from an EMBL/GenBank/DDBJ whole genome shotgun (WGS) entry which is preliminary data.</text>
</comment>
<dbReference type="GO" id="GO:0009338">
    <property type="term" value="C:exodeoxyribonuclease V complex"/>
    <property type="evidence" value="ECO:0007669"/>
    <property type="project" value="InterPro"/>
</dbReference>
<evidence type="ECO:0000313" key="6">
    <source>
        <dbReference type="Proteomes" id="UP000012313"/>
    </source>
</evidence>
<evidence type="ECO:0000256" key="2">
    <source>
        <dbReference type="ARBA" id="ARBA00022840"/>
    </source>
</evidence>
<dbReference type="GO" id="GO:0000724">
    <property type="term" value="P:double-strand break repair via homologous recombination"/>
    <property type="evidence" value="ECO:0007669"/>
    <property type="project" value="UniProtKB-UniRule"/>
</dbReference>
<dbReference type="CDD" id="cd18809">
    <property type="entry name" value="SF1_C_RecD"/>
    <property type="match status" value="1"/>
</dbReference>
<keyword evidence="3" id="KW-0238">DNA-binding</keyword>
<dbReference type="SUPFAM" id="SSF52540">
    <property type="entry name" value="P-loop containing nucleoside triphosphate hydrolases"/>
    <property type="match status" value="1"/>
</dbReference>
<reference evidence="5" key="1">
    <citation type="submission" date="2013-03" db="EMBL/GenBank/DDBJ databases">
        <authorList>
            <person name="Harkins D.M."/>
            <person name="Durkin A.S."/>
            <person name="Brinkac L.M."/>
            <person name="Haft D.H."/>
            <person name="Selengut J.D."/>
            <person name="Sanka R."/>
            <person name="DePew J."/>
            <person name="Purushe J."/>
            <person name="Hartskeerl R.A."/>
            <person name="Ahmed A."/>
            <person name="van der Linden H."/>
            <person name="Goris M.G.A."/>
            <person name="Vinetz J.M."/>
            <person name="Sutton G.G."/>
            <person name="Nierman W.C."/>
            <person name="Fouts D.E."/>
        </authorList>
    </citation>
    <scope>NUCLEOTIDE SEQUENCE [LARGE SCALE GENOMIC DNA]</scope>
    <source>
        <strain evidence="5">ICFT</strain>
    </source>
</reference>
<evidence type="ECO:0000256" key="1">
    <source>
        <dbReference type="ARBA" id="ARBA00022741"/>
    </source>
</evidence>
<dbReference type="GO" id="GO:0005524">
    <property type="term" value="F:ATP binding"/>
    <property type="evidence" value="ECO:0007669"/>
    <property type="project" value="UniProtKB-UniRule"/>
</dbReference>
<keyword evidence="3" id="KW-0413">Isomerase</keyword>
<protein>
    <recommendedName>
        <fullName evidence="3">RecBCD enzyme subunit RecD</fullName>
        <ecNumber evidence="3">5.6.2.3</ecNumber>
    </recommendedName>
    <alternativeName>
        <fullName evidence="3">DNA 5'-3' helicase subunit RecD</fullName>
    </alternativeName>
    <alternativeName>
        <fullName evidence="3">Exonuclease V subunit RecD</fullName>
        <shortName evidence="3">ExoV subunit RecD</shortName>
    </alternativeName>
    <alternativeName>
        <fullName evidence="3">Helicase/nuclease RecBCD subunit RecD</fullName>
    </alternativeName>
</protein>
<keyword evidence="6" id="KW-1185">Reference proteome</keyword>
<dbReference type="EC" id="5.6.2.3" evidence="3"/>
<dbReference type="EMBL" id="AOHC02000019">
    <property type="protein sequence ID" value="EMY78745.1"/>
    <property type="molecule type" value="Genomic_DNA"/>
</dbReference>
<dbReference type="Pfam" id="PF13538">
    <property type="entry name" value="UvrD_C_2"/>
    <property type="match status" value="1"/>
</dbReference>
<evidence type="ECO:0000256" key="3">
    <source>
        <dbReference type="HAMAP-Rule" id="MF_01487"/>
    </source>
</evidence>
<name>N1WIH0_9LEPT</name>
<proteinExistence type="inferred from homology"/>
<dbReference type="Proteomes" id="UP000012313">
    <property type="component" value="Unassembled WGS sequence"/>
</dbReference>
<comment type="subunit">
    <text evidence="3">Heterotrimer of RecB, RecC and RecD. All subunits contribute to DNA-binding.</text>
</comment>
<comment type="catalytic activity">
    <reaction evidence="3">
        <text>ATP + H2O = ADP + phosphate + H(+)</text>
        <dbReference type="Rhea" id="RHEA:13065"/>
        <dbReference type="ChEBI" id="CHEBI:15377"/>
        <dbReference type="ChEBI" id="CHEBI:15378"/>
        <dbReference type="ChEBI" id="CHEBI:30616"/>
        <dbReference type="ChEBI" id="CHEBI:43474"/>
        <dbReference type="ChEBI" id="CHEBI:456216"/>
        <dbReference type="EC" id="5.6.2.3"/>
    </reaction>
</comment>
<dbReference type="RefSeq" id="WP_002997793.1">
    <property type="nucleotide sequence ID" value="NZ_AOHC02000019.1"/>
</dbReference>
<dbReference type="CDD" id="cd17933">
    <property type="entry name" value="DEXSc_RecD-like"/>
    <property type="match status" value="1"/>
</dbReference>
<evidence type="ECO:0000313" key="5">
    <source>
        <dbReference type="EMBL" id="EMY78745.1"/>
    </source>
</evidence>
<dbReference type="Gene3D" id="3.40.50.300">
    <property type="entry name" value="P-loop containing nucleotide triphosphate hydrolases"/>
    <property type="match status" value="2"/>
</dbReference>
<keyword evidence="3 5" id="KW-0378">Hydrolase</keyword>
<dbReference type="GO" id="GO:0003677">
    <property type="term" value="F:DNA binding"/>
    <property type="evidence" value="ECO:0007669"/>
    <property type="project" value="UniProtKB-UniRule"/>
</dbReference>
<keyword evidence="3" id="KW-0234">DNA repair</keyword>
<dbReference type="InterPro" id="IPR027417">
    <property type="entry name" value="P-loop_NTPase"/>
</dbReference>
<feature type="binding site" evidence="3">
    <location>
        <begin position="155"/>
        <end position="162"/>
    </location>
    <ligand>
        <name>ATP</name>
        <dbReference type="ChEBI" id="CHEBI:30616"/>
    </ligand>
</feature>
<dbReference type="OrthoDB" id="9803432at2"/>
<dbReference type="GO" id="GO:0043139">
    <property type="term" value="F:5'-3' DNA helicase activity"/>
    <property type="evidence" value="ECO:0007669"/>
    <property type="project" value="UniProtKB-UniRule"/>
</dbReference>
<keyword evidence="3" id="KW-0540">Nuclease</keyword>
<comment type="miscellaneous">
    <text evidence="3">In the RecBCD complex, RecB has a slow 3'-5' helicase, an exonuclease activity and loads RecA onto ssDNA, RecD has a fast 5'-3' helicase activity, while RecC stimulates the ATPase and processivity of the RecB helicase and contributes to recognition of the Chi site.</text>
</comment>
<dbReference type="GO" id="GO:0016887">
    <property type="term" value="F:ATP hydrolysis activity"/>
    <property type="evidence" value="ECO:0007669"/>
    <property type="project" value="RHEA"/>
</dbReference>
<keyword evidence="3" id="KW-0347">Helicase</keyword>
<gene>
    <name evidence="3 5" type="primary">recD</name>
    <name evidence="5" type="ORF">LEP1GSC060_0565</name>
</gene>